<feature type="region of interest" description="Disordered" evidence="1">
    <location>
        <begin position="58"/>
        <end position="110"/>
    </location>
</feature>
<evidence type="ECO:0000256" key="1">
    <source>
        <dbReference type="SAM" id="MobiDB-lite"/>
    </source>
</evidence>
<keyword evidence="2" id="KW-0472">Membrane</keyword>
<keyword evidence="6" id="KW-1185">Reference proteome</keyword>
<evidence type="ECO:0000313" key="5">
    <source>
        <dbReference type="Proteomes" id="UP000101154"/>
    </source>
</evidence>
<sequence>MHFKISYLVTDRTIYIFIAILSRYAASNNTSTVPTTTNATITSTISSPSTTNTIQTSVVTSPQSISTSTQAATSTNTSTSKSNTTFSTAITSTPNNTSYPNTSTSPISANTTVGTTYTSSTTTNNISISTLTTNVSISTHTTNTATNVTSFASVTTTRTSTTANATMGFTITFVNATVGQTVNFTANCSDAAHHQTTWLLLYNNTQNKTTEHELCKTSSSHQTKHHWFSLCYNCSKITLMLYNVTHNDSRRYVFKPETSCNTKPQAFELTVIAGNGTSYSNITPEFCRFTSSTPPTSSSAVDVYLQDVAAPATHAVWALALVITVVVVLMFGQGKMKRIKYYRQRHSDDTEQLVVRYRPERKRLTTGYEQMYISS</sequence>
<dbReference type="OrthoDB" id="34167at10239"/>
<organismHost>
    <name type="scientific">Macaca mulatta</name>
    <name type="common">Rhesus macaque</name>
    <dbReference type="NCBI Taxonomy" id="9544"/>
</organismHost>
<evidence type="ECO:0000256" key="2">
    <source>
        <dbReference type="SAM" id="Phobius"/>
    </source>
</evidence>
<dbReference type="Proteomes" id="UP000161430">
    <property type="component" value="Segment"/>
</dbReference>
<dbReference type="RefSeq" id="YP_068262.1">
    <property type="nucleotide sequence ID" value="NC_006150.1"/>
</dbReference>
<keyword evidence="2" id="KW-0812">Transmembrane</keyword>
<organism evidence="3 6">
    <name type="scientific">Rhesus cytomegalovirus (strain 68-1)</name>
    <name type="common">RhCMV</name>
    <dbReference type="NCBI Taxonomy" id="47929"/>
    <lineage>
        <taxon>Viruses</taxon>
        <taxon>Duplodnaviria</taxon>
        <taxon>Heunggongvirae</taxon>
        <taxon>Peploviricota</taxon>
        <taxon>Herviviricetes</taxon>
        <taxon>Herpesvirales</taxon>
        <taxon>Orthoherpesviridae</taxon>
        <taxon>Betaherpesvirinae</taxon>
        <taxon>Cytomegalovirus</taxon>
        <taxon>Cytomegalovirus macacinebeta3</taxon>
    </lineage>
</organism>
<dbReference type="KEGG" id="vg:2952687"/>
<accession>Q7TFG9</accession>
<evidence type="ECO:0000313" key="3">
    <source>
        <dbReference type="EMBL" id="AAP50695.1"/>
    </source>
</evidence>
<dbReference type="InterPro" id="IPR036179">
    <property type="entry name" value="Ig-like_dom_sf"/>
</dbReference>
<feature type="transmembrane region" description="Helical" evidence="2">
    <location>
        <begin position="315"/>
        <end position="332"/>
    </location>
</feature>
<dbReference type="EMBL" id="AY186194">
    <property type="protein sequence ID" value="AAP50695.1"/>
    <property type="molecule type" value="Genomic_DNA"/>
</dbReference>
<dbReference type="Proteomes" id="UP000101154">
    <property type="component" value="Segment"/>
</dbReference>
<proteinExistence type="predicted"/>
<reference evidence="3 6" key="1">
    <citation type="journal article" date="2003" name="J. Virol.">
        <title>Complete sequence and genomic analysis of rhesus cytomegalovirus.</title>
        <authorList>
            <person name="Hansen S.G."/>
            <person name="Strelow L.I."/>
            <person name="Franchi D.C."/>
            <person name="Anders D.G."/>
            <person name="Wong S.W."/>
        </authorList>
    </citation>
    <scope>NUCLEOTIDE SEQUENCE [LARGE SCALE GENOMIC DNA]</scope>
    <source>
        <strain evidence="3">68-1</strain>
    </source>
</reference>
<evidence type="ECO:0000313" key="4">
    <source>
        <dbReference type="EMBL" id="AFL03525.1"/>
    </source>
</evidence>
<evidence type="ECO:0000313" key="6">
    <source>
        <dbReference type="Proteomes" id="UP000161430"/>
    </source>
</evidence>
<protein>
    <submittedName>
        <fullName evidence="3">Rh173</fullName>
    </submittedName>
</protein>
<dbReference type="SUPFAM" id="SSF48726">
    <property type="entry name" value="Immunoglobulin"/>
    <property type="match status" value="1"/>
</dbReference>
<keyword evidence="2" id="KW-1133">Transmembrane helix</keyword>
<reference evidence="4 5" key="2">
    <citation type="journal article" date="2012" name="J. Virol.">
        <title>Reevaluation of the Coding Potential and Proteomic Analysis of the BAC-Derived Rhesus Cytomegalovirus Strain 68-1.</title>
        <authorList>
            <person name="Malouli D."/>
            <person name="Nakayasu E.S."/>
            <person name="Viswanathan K."/>
            <person name="Camp D.G.II."/>
            <person name="Chang W.L."/>
            <person name="Barry P.A."/>
            <person name="Smith R.D."/>
            <person name="Fruh K."/>
        </authorList>
    </citation>
    <scope>NUCLEOTIDE SEQUENCE [LARGE SCALE GENOMIC DNA]</scope>
    <source>
        <strain evidence="4">68-1 BAC</strain>
    </source>
</reference>
<name>Q7TFG9_RHCM6</name>
<dbReference type="EMBL" id="JQ795930">
    <property type="protein sequence ID" value="AFL03525.1"/>
    <property type="molecule type" value="Genomic_DNA"/>
</dbReference>
<accession>I3WF62</accession>
<dbReference type="GeneID" id="2952687"/>